<dbReference type="Pfam" id="PF01266">
    <property type="entry name" value="DAO"/>
    <property type="match status" value="1"/>
</dbReference>
<evidence type="ECO:0000313" key="7">
    <source>
        <dbReference type="EMBL" id="SVA11300.1"/>
    </source>
</evidence>
<dbReference type="GO" id="GO:0005737">
    <property type="term" value="C:cytoplasm"/>
    <property type="evidence" value="ECO:0007669"/>
    <property type="project" value="TreeGrafter"/>
</dbReference>
<dbReference type="GO" id="GO:0003884">
    <property type="term" value="F:D-amino-acid oxidase activity"/>
    <property type="evidence" value="ECO:0007669"/>
    <property type="project" value="InterPro"/>
</dbReference>
<dbReference type="InterPro" id="IPR006311">
    <property type="entry name" value="TAT_signal"/>
</dbReference>
<comment type="cofactor">
    <cofactor evidence="1">
        <name>FAD</name>
        <dbReference type="ChEBI" id="CHEBI:57692"/>
    </cofactor>
</comment>
<name>A0A381T527_9ZZZZ</name>
<dbReference type="PANTHER" id="PTHR11530:SF11">
    <property type="entry name" value="D-ASPARTATE OXIDASE"/>
    <property type="match status" value="1"/>
</dbReference>
<evidence type="ECO:0000259" key="6">
    <source>
        <dbReference type="Pfam" id="PF01266"/>
    </source>
</evidence>
<dbReference type="AlphaFoldDB" id="A0A381T527"/>
<proteinExistence type="inferred from homology"/>
<dbReference type="SUPFAM" id="SSF54373">
    <property type="entry name" value="FAD-linked reductases, C-terminal domain"/>
    <property type="match status" value="1"/>
</dbReference>
<keyword evidence="3" id="KW-0285">Flavoprotein</keyword>
<comment type="similarity">
    <text evidence="2">Belongs to the DAMOX/DASOX family.</text>
</comment>
<dbReference type="PANTHER" id="PTHR11530">
    <property type="entry name" value="D-AMINO ACID OXIDASE"/>
    <property type="match status" value="1"/>
</dbReference>
<evidence type="ECO:0000256" key="2">
    <source>
        <dbReference type="ARBA" id="ARBA00006730"/>
    </source>
</evidence>
<dbReference type="NCBIfam" id="TIGR01409">
    <property type="entry name" value="TAT_signal_seq"/>
    <property type="match status" value="1"/>
</dbReference>
<keyword evidence="5" id="KW-0560">Oxidoreductase</keyword>
<dbReference type="Gene3D" id="3.40.50.720">
    <property type="entry name" value="NAD(P)-binding Rossmann-like Domain"/>
    <property type="match status" value="2"/>
</dbReference>
<accession>A0A381T527</accession>
<feature type="non-terminal residue" evidence="7">
    <location>
        <position position="1"/>
    </location>
</feature>
<dbReference type="Gene3D" id="3.30.9.10">
    <property type="entry name" value="D-Amino Acid Oxidase, subunit A, domain 2"/>
    <property type="match status" value="1"/>
</dbReference>
<dbReference type="PROSITE" id="PS51318">
    <property type="entry name" value="TAT"/>
    <property type="match status" value="1"/>
</dbReference>
<organism evidence="7">
    <name type="scientific">marine metagenome</name>
    <dbReference type="NCBI Taxonomy" id="408172"/>
    <lineage>
        <taxon>unclassified sequences</taxon>
        <taxon>metagenomes</taxon>
        <taxon>ecological metagenomes</taxon>
    </lineage>
</organism>
<evidence type="ECO:0000256" key="1">
    <source>
        <dbReference type="ARBA" id="ARBA00001974"/>
    </source>
</evidence>
<evidence type="ECO:0000256" key="3">
    <source>
        <dbReference type="ARBA" id="ARBA00022630"/>
    </source>
</evidence>
<gene>
    <name evidence="7" type="ORF">METZ01_LOCUS64154</name>
</gene>
<protein>
    <recommendedName>
        <fullName evidence="6">FAD dependent oxidoreductase domain-containing protein</fullName>
    </recommendedName>
</protein>
<dbReference type="SUPFAM" id="SSF51971">
    <property type="entry name" value="Nucleotide-binding domain"/>
    <property type="match status" value="1"/>
</dbReference>
<feature type="domain" description="FAD dependent oxidoreductase" evidence="6">
    <location>
        <begin position="116"/>
        <end position="383"/>
    </location>
</feature>
<dbReference type="InterPro" id="IPR023209">
    <property type="entry name" value="DAO"/>
</dbReference>
<dbReference type="GO" id="GO:0071949">
    <property type="term" value="F:FAD binding"/>
    <property type="evidence" value="ECO:0007669"/>
    <property type="project" value="InterPro"/>
</dbReference>
<dbReference type="InterPro" id="IPR019546">
    <property type="entry name" value="TAT_signal_bac_arc"/>
</dbReference>
<sequence length="388" mass="42162">VTGKSRNSRREVLKGIGAGAVAAAVSACDSIAIGPSRYLRPYSRNPWAVPRISAENVIRVVVGHRPFRPSGFVVRSEKLGEKVIVHNYGHGGSGLSLSWGSSALAVRETAGLESRDVAVIGSGVMGLTSARLLQDAGWNVTIYTRDLARHSTSNVAAGEWGPYSAHDPKVSSDKFKSQLKFAARISHHAFTNLGGATYGIKWIEMHWPTNSLEEKLSPFGGVFPEFYPHEGLLGPNEHPFPTKYLRTTVTMLIEPAIFLRRLTEDIYQAGGQFVIRNFTGKEELLGLSEAVIFNCTGLGARALFGDQELVPAKGQLVFMPPDPDVDYLTVGGGYGGGSDLYMFSRSDVLLLGGTYKLNDWSTNPEPEETARIVNEHQRLFAAVEAKIS</sequence>
<reference evidence="7" key="1">
    <citation type="submission" date="2018-05" db="EMBL/GenBank/DDBJ databases">
        <authorList>
            <person name="Lanie J.A."/>
            <person name="Ng W.-L."/>
            <person name="Kazmierczak K.M."/>
            <person name="Andrzejewski T.M."/>
            <person name="Davidsen T.M."/>
            <person name="Wayne K.J."/>
            <person name="Tettelin H."/>
            <person name="Glass J.I."/>
            <person name="Rusch D."/>
            <person name="Podicherti R."/>
            <person name="Tsui H.-C.T."/>
            <person name="Winkler M.E."/>
        </authorList>
    </citation>
    <scope>NUCLEOTIDE SEQUENCE</scope>
</reference>
<dbReference type="InterPro" id="IPR006076">
    <property type="entry name" value="FAD-dep_OxRdtase"/>
</dbReference>
<evidence type="ECO:0000256" key="4">
    <source>
        <dbReference type="ARBA" id="ARBA00022827"/>
    </source>
</evidence>
<dbReference type="GO" id="GO:0019478">
    <property type="term" value="P:D-amino acid catabolic process"/>
    <property type="evidence" value="ECO:0007669"/>
    <property type="project" value="TreeGrafter"/>
</dbReference>
<evidence type="ECO:0000256" key="5">
    <source>
        <dbReference type="ARBA" id="ARBA00023002"/>
    </source>
</evidence>
<keyword evidence="4" id="KW-0274">FAD</keyword>
<dbReference type="EMBL" id="UINC01004039">
    <property type="protein sequence ID" value="SVA11300.1"/>
    <property type="molecule type" value="Genomic_DNA"/>
</dbReference>